<accession>A0A1G7FJ86</accession>
<dbReference type="NCBIfam" id="TIGR02406">
    <property type="entry name" value="ectoine_EctA"/>
    <property type="match status" value="1"/>
</dbReference>
<dbReference type="EC" id="2.3.1.178" evidence="4 9"/>
<dbReference type="UniPathway" id="UPA00067">
    <property type="reaction ID" value="UER00122"/>
</dbReference>
<keyword evidence="12" id="KW-1185">Reference proteome</keyword>
<feature type="domain" description="N-acetyltransferase" evidence="10">
    <location>
        <begin position="44"/>
        <end position="184"/>
    </location>
</feature>
<keyword evidence="6 9" id="KW-0808">Transferase</keyword>
<evidence type="ECO:0000313" key="12">
    <source>
        <dbReference type="Proteomes" id="UP000198967"/>
    </source>
</evidence>
<sequence>MWITKERPGMWSTMIDAGIRAIWLLRSMAMTAATTEPLVDEPVLSVGRPRVDDGVALRRLAAETGVLDVNSTYSYLLWCRDFAATSVVARLDDQVVGFVTGYRRPDAPDVLMVWQVAVGAAARGRGVAGRMLDTLWAQVPDVSFMETTVTPDNEASIAMFTAFACRIGTEIRRSDLFPAELLGDDHHPENLYRIGPITNEGN</sequence>
<dbReference type="Gene3D" id="3.40.630.30">
    <property type="match status" value="1"/>
</dbReference>
<evidence type="ECO:0000256" key="6">
    <source>
        <dbReference type="ARBA" id="ARBA00022679"/>
    </source>
</evidence>
<evidence type="ECO:0000259" key="10">
    <source>
        <dbReference type="PROSITE" id="PS51186"/>
    </source>
</evidence>
<comment type="pathway">
    <text evidence="2 9">Amine and polyamine biosynthesis; ectoine biosynthesis; L-ectoine from L-aspartate 4-semialdehyde: step 2/3.</text>
</comment>
<evidence type="ECO:0000256" key="3">
    <source>
        <dbReference type="ARBA" id="ARBA00010712"/>
    </source>
</evidence>
<evidence type="ECO:0000256" key="8">
    <source>
        <dbReference type="ARBA" id="ARBA00048924"/>
    </source>
</evidence>
<comment type="catalytic activity">
    <reaction evidence="8 9">
        <text>L-2,4-diaminobutanoate + acetyl-CoA = (2S)-4-acetamido-2-aminobutanoate + CoA + H(+)</text>
        <dbReference type="Rhea" id="RHEA:16901"/>
        <dbReference type="ChEBI" id="CHEBI:15378"/>
        <dbReference type="ChEBI" id="CHEBI:57287"/>
        <dbReference type="ChEBI" id="CHEBI:57288"/>
        <dbReference type="ChEBI" id="CHEBI:58761"/>
        <dbReference type="ChEBI" id="CHEBI:58929"/>
        <dbReference type="EC" id="2.3.1.178"/>
    </reaction>
</comment>
<dbReference type="GO" id="GO:0019491">
    <property type="term" value="P:ectoine biosynthetic process"/>
    <property type="evidence" value="ECO:0007669"/>
    <property type="project" value="UniProtKB-UniPathway"/>
</dbReference>
<evidence type="ECO:0000256" key="1">
    <source>
        <dbReference type="ARBA" id="ARBA00003741"/>
    </source>
</evidence>
<dbReference type="Proteomes" id="UP000198967">
    <property type="component" value="Unassembled WGS sequence"/>
</dbReference>
<organism evidence="11 12">
    <name type="scientific">Pseudonocardia oroxyli</name>
    <dbReference type="NCBI Taxonomy" id="366584"/>
    <lineage>
        <taxon>Bacteria</taxon>
        <taxon>Bacillati</taxon>
        <taxon>Actinomycetota</taxon>
        <taxon>Actinomycetes</taxon>
        <taxon>Pseudonocardiales</taxon>
        <taxon>Pseudonocardiaceae</taxon>
        <taxon>Pseudonocardia</taxon>
    </lineage>
</organism>
<dbReference type="RefSeq" id="WP_342741133.1">
    <property type="nucleotide sequence ID" value="NZ_FNBE01000002.1"/>
</dbReference>
<evidence type="ECO:0000256" key="4">
    <source>
        <dbReference type="ARBA" id="ARBA00012355"/>
    </source>
</evidence>
<evidence type="ECO:0000256" key="2">
    <source>
        <dbReference type="ARBA" id="ARBA00004978"/>
    </source>
</evidence>
<evidence type="ECO:0000313" key="11">
    <source>
        <dbReference type="EMBL" id="SDE75971.1"/>
    </source>
</evidence>
<comment type="function">
    <text evidence="1 9">Catalyzes the acetylation of L-2,4-diaminobutyrate (DABA) to gamma-N-acetyl-alpha,gamma-diaminobutyric acid (ADABA) with acetyl coenzyme A.</text>
</comment>
<dbReference type="InterPro" id="IPR012772">
    <property type="entry name" value="Ectoine_EctA"/>
</dbReference>
<evidence type="ECO:0000256" key="7">
    <source>
        <dbReference type="ARBA" id="ARBA00023315"/>
    </source>
</evidence>
<comment type="similarity">
    <text evidence="3 9">Belongs to the acetyltransferase family. EctA subfamily.</text>
</comment>
<dbReference type="GO" id="GO:0033816">
    <property type="term" value="F:diaminobutyrate acetyltransferase activity"/>
    <property type="evidence" value="ECO:0007669"/>
    <property type="project" value="UniProtKB-EC"/>
</dbReference>
<dbReference type="AlphaFoldDB" id="A0A1G7FJ86"/>
<name>A0A1G7FJ86_PSEOR</name>
<gene>
    <name evidence="9" type="primary">ectA</name>
    <name evidence="11" type="ORF">SAMN05216377_1024</name>
</gene>
<reference evidence="11 12" key="1">
    <citation type="submission" date="2016-10" db="EMBL/GenBank/DDBJ databases">
        <authorList>
            <person name="de Groot N.N."/>
        </authorList>
    </citation>
    <scope>NUCLEOTIDE SEQUENCE [LARGE SCALE GENOMIC DNA]</scope>
    <source>
        <strain evidence="11 12">CGMCC 4.3143</strain>
    </source>
</reference>
<dbReference type="InterPro" id="IPR016181">
    <property type="entry name" value="Acyl_CoA_acyltransferase"/>
</dbReference>
<dbReference type="Pfam" id="PF00583">
    <property type="entry name" value="Acetyltransf_1"/>
    <property type="match status" value="1"/>
</dbReference>
<evidence type="ECO:0000256" key="5">
    <source>
        <dbReference type="ARBA" id="ARBA00017935"/>
    </source>
</evidence>
<dbReference type="SUPFAM" id="SSF55729">
    <property type="entry name" value="Acyl-CoA N-acyltransferases (Nat)"/>
    <property type="match status" value="1"/>
</dbReference>
<keyword evidence="7 9" id="KW-0012">Acyltransferase</keyword>
<proteinExistence type="inferred from homology"/>
<dbReference type="CDD" id="cd04301">
    <property type="entry name" value="NAT_SF"/>
    <property type="match status" value="1"/>
</dbReference>
<dbReference type="InterPro" id="IPR000182">
    <property type="entry name" value="GNAT_dom"/>
</dbReference>
<dbReference type="EMBL" id="FNBE01000002">
    <property type="protein sequence ID" value="SDE75971.1"/>
    <property type="molecule type" value="Genomic_DNA"/>
</dbReference>
<evidence type="ECO:0000256" key="9">
    <source>
        <dbReference type="RuleBase" id="RU365045"/>
    </source>
</evidence>
<protein>
    <recommendedName>
        <fullName evidence="5 9">L-2,4-diaminobutyric acid acetyltransferase</fullName>
        <shortName evidence="9">DABA acetyltransferase</shortName>
        <ecNumber evidence="4 9">2.3.1.178</ecNumber>
    </recommendedName>
</protein>
<dbReference type="PROSITE" id="PS51186">
    <property type="entry name" value="GNAT"/>
    <property type="match status" value="1"/>
</dbReference>
<dbReference type="STRING" id="366584.SAMN05216377_1024"/>